<name>A0AAX4I9E3_9PEZI</name>
<reference evidence="3" key="1">
    <citation type="journal article" date="2023" name="bioRxiv">
        <title>Complete genome of the Medicago anthracnose fungus, Colletotrichum destructivum, reveals a mini-chromosome-like region within a core chromosome.</title>
        <authorList>
            <person name="Lapalu N."/>
            <person name="Simon A."/>
            <person name="Lu A."/>
            <person name="Plaumann P.-L."/>
            <person name="Amselem J."/>
            <person name="Pigne S."/>
            <person name="Auger A."/>
            <person name="Koch C."/>
            <person name="Dallery J.-F."/>
            <person name="O'Connell R.J."/>
        </authorList>
    </citation>
    <scope>NUCLEOTIDE SEQUENCE [LARGE SCALE GENOMIC DNA]</scope>
    <source>
        <strain evidence="3">CBS 520.97</strain>
    </source>
</reference>
<feature type="region of interest" description="Disordered" evidence="1">
    <location>
        <begin position="112"/>
        <end position="151"/>
    </location>
</feature>
<evidence type="ECO:0000313" key="2">
    <source>
        <dbReference type="EMBL" id="WQF79605.1"/>
    </source>
</evidence>
<proteinExistence type="predicted"/>
<dbReference type="EMBL" id="CP137307">
    <property type="protein sequence ID" value="WQF79605.1"/>
    <property type="molecule type" value="Genomic_DNA"/>
</dbReference>
<feature type="compositionally biased region" description="Polar residues" evidence="1">
    <location>
        <begin position="29"/>
        <end position="45"/>
    </location>
</feature>
<evidence type="ECO:0000256" key="1">
    <source>
        <dbReference type="SAM" id="MobiDB-lite"/>
    </source>
</evidence>
<sequence length="239" mass="26359">MEKVGNGKQSADLLFGQYFSSCSQKNTKVHTASLRPVNQQSSQSTCDEESGLPDPTQLPGFLDRYVSFSKQDSFRTRSDTVPPDKGPMLTTCGQHHTAASRSGTASCIRTSQENVKAGASSEPDVPVRSGRTRGNPSQQITKVSAERPGLDDRTREWHMSRAGVASHIQAHRPVFPRRGAFVAPSLTIARRERQDLSPSQRKETLCAQRRARSRQIGPSTLPVPSDIRKQARVRTPKRP</sequence>
<dbReference type="Proteomes" id="UP001322277">
    <property type="component" value="Chromosome 3"/>
</dbReference>
<feature type="region of interest" description="Disordered" evidence="1">
    <location>
        <begin position="191"/>
        <end position="239"/>
    </location>
</feature>
<feature type="compositionally biased region" description="Polar residues" evidence="1">
    <location>
        <begin position="132"/>
        <end position="142"/>
    </location>
</feature>
<protein>
    <submittedName>
        <fullName evidence="2">Uncharacterized protein</fullName>
    </submittedName>
</protein>
<dbReference type="GeneID" id="87941122"/>
<dbReference type="AlphaFoldDB" id="A0AAX4I9E3"/>
<organism evidence="2 3">
    <name type="scientific">Colletotrichum destructivum</name>
    <dbReference type="NCBI Taxonomy" id="34406"/>
    <lineage>
        <taxon>Eukaryota</taxon>
        <taxon>Fungi</taxon>
        <taxon>Dikarya</taxon>
        <taxon>Ascomycota</taxon>
        <taxon>Pezizomycotina</taxon>
        <taxon>Sordariomycetes</taxon>
        <taxon>Hypocreomycetidae</taxon>
        <taxon>Glomerellales</taxon>
        <taxon>Glomerellaceae</taxon>
        <taxon>Colletotrichum</taxon>
        <taxon>Colletotrichum destructivum species complex</taxon>
    </lineage>
</organism>
<keyword evidence="3" id="KW-1185">Reference proteome</keyword>
<feature type="compositionally biased region" description="Basic residues" evidence="1">
    <location>
        <begin position="230"/>
        <end position="239"/>
    </location>
</feature>
<dbReference type="RefSeq" id="XP_062776829.1">
    <property type="nucleotide sequence ID" value="XM_062920778.1"/>
</dbReference>
<dbReference type="KEGG" id="cdet:87941122"/>
<gene>
    <name evidence="2" type="ORF">CDEST_04619</name>
</gene>
<feature type="compositionally biased region" description="Basic and acidic residues" evidence="1">
    <location>
        <begin position="191"/>
        <end position="204"/>
    </location>
</feature>
<evidence type="ECO:0000313" key="3">
    <source>
        <dbReference type="Proteomes" id="UP001322277"/>
    </source>
</evidence>
<accession>A0AAX4I9E3</accession>
<feature type="region of interest" description="Disordered" evidence="1">
    <location>
        <begin position="29"/>
        <end position="60"/>
    </location>
</feature>